<feature type="compositionally biased region" description="Polar residues" evidence="1">
    <location>
        <begin position="47"/>
        <end position="67"/>
    </location>
</feature>
<keyword evidence="3" id="KW-1185">Reference proteome</keyword>
<feature type="region of interest" description="Disordered" evidence="1">
    <location>
        <begin position="40"/>
        <end position="67"/>
    </location>
</feature>
<protein>
    <submittedName>
        <fullName evidence="2">Uncharacterized protein</fullName>
    </submittedName>
</protein>
<dbReference type="Proteomes" id="UP000271472">
    <property type="component" value="Unassembled WGS sequence"/>
</dbReference>
<gene>
    <name evidence="2" type="ORF">DMP05_02435</name>
</gene>
<organism evidence="2 3">
    <name type="scientific">Slackia isoflavoniconvertens</name>
    <dbReference type="NCBI Taxonomy" id="572010"/>
    <lineage>
        <taxon>Bacteria</taxon>
        <taxon>Bacillati</taxon>
        <taxon>Actinomycetota</taxon>
        <taxon>Coriobacteriia</taxon>
        <taxon>Eggerthellales</taxon>
        <taxon>Eggerthellaceae</taxon>
        <taxon>Slackia</taxon>
    </lineage>
</organism>
<sequence>MRFTCDFPFVFAAFCRAHPSLSLYFARNFGMNRRQIPSVSRMPSFAKPTQNRPLPQSRNYSTQGGAA</sequence>
<reference evidence="3" key="1">
    <citation type="submission" date="2018-05" db="EMBL/GenBank/DDBJ databases">
        <title>Genome Sequencing of selected type strains of the family Eggerthellaceae.</title>
        <authorList>
            <person name="Danylec N."/>
            <person name="Stoll D.A."/>
            <person name="Doetsch A."/>
            <person name="Huch M."/>
        </authorList>
    </citation>
    <scope>NUCLEOTIDE SEQUENCE [LARGE SCALE GENOMIC DNA]</scope>
    <source>
        <strain evidence="3">DSM 22006</strain>
    </source>
</reference>
<evidence type="ECO:0000256" key="1">
    <source>
        <dbReference type="SAM" id="MobiDB-lite"/>
    </source>
</evidence>
<dbReference type="AlphaFoldDB" id="A0A3N0II44"/>
<proteinExistence type="predicted"/>
<comment type="caution">
    <text evidence="2">The sequence shown here is derived from an EMBL/GenBank/DDBJ whole genome shotgun (WGS) entry which is preliminary data.</text>
</comment>
<dbReference type="EMBL" id="QIBZ01000003">
    <property type="protein sequence ID" value="RNM36648.1"/>
    <property type="molecule type" value="Genomic_DNA"/>
</dbReference>
<evidence type="ECO:0000313" key="2">
    <source>
        <dbReference type="EMBL" id="RNM36648.1"/>
    </source>
</evidence>
<name>A0A3N0II44_9ACTN</name>
<evidence type="ECO:0000313" key="3">
    <source>
        <dbReference type="Proteomes" id="UP000271472"/>
    </source>
</evidence>
<accession>A0A3N0II44</accession>